<evidence type="ECO:0000256" key="1">
    <source>
        <dbReference type="ARBA" id="ARBA00022679"/>
    </source>
</evidence>
<name>A0A1H8Y5S2_9PSEU</name>
<protein>
    <submittedName>
        <fullName evidence="4">Dihydroxyacetone kinase DhaL subunit</fullName>
    </submittedName>
</protein>
<dbReference type="STRING" id="394193.SAMN04489732_11198"/>
<evidence type="ECO:0000313" key="4">
    <source>
        <dbReference type="EMBL" id="SEP47333.1"/>
    </source>
</evidence>
<dbReference type="PANTHER" id="PTHR28629:SF4">
    <property type="entry name" value="TRIOKINASE_FMN CYCLASE"/>
    <property type="match status" value="1"/>
</dbReference>
<dbReference type="InterPro" id="IPR004007">
    <property type="entry name" value="DhaL_dom"/>
</dbReference>
<dbReference type="PROSITE" id="PS51480">
    <property type="entry name" value="DHAL"/>
    <property type="match status" value="1"/>
</dbReference>
<gene>
    <name evidence="4" type="ORF">SAMN04489732_11198</name>
</gene>
<dbReference type="GO" id="GO:0005829">
    <property type="term" value="C:cytosol"/>
    <property type="evidence" value="ECO:0007669"/>
    <property type="project" value="TreeGrafter"/>
</dbReference>
<dbReference type="OrthoDB" id="9800291at2"/>
<dbReference type="SUPFAM" id="SSF101473">
    <property type="entry name" value="DhaL-like"/>
    <property type="match status" value="1"/>
</dbReference>
<dbReference type="GO" id="GO:0019563">
    <property type="term" value="P:glycerol catabolic process"/>
    <property type="evidence" value="ECO:0007669"/>
    <property type="project" value="TreeGrafter"/>
</dbReference>
<dbReference type="InterPro" id="IPR012737">
    <property type="entry name" value="DhaK_L_YcgS"/>
</dbReference>
<dbReference type="Pfam" id="PF02734">
    <property type="entry name" value="Dak2"/>
    <property type="match status" value="1"/>
</dbReference>
<evidence type="ECO:0000313" key="5">
    <source>
        <dbReference type="Proteomes" id="UP000198582"/>
    </source>
</evidence>
<dbReference type="Proteomes" id="UP000198582">
    <property type="component" value="Unassembled WGS sequence"/>
</dbReference>
<accession>A0A1H8Y5S2</accession>
<dbReference type="NCBIfam" id="TIGR02365">
    <property type="entry name" value="dha_L_ycgS"/>
    <property type="match status" value="1"/>
</dbReference>
<proteinExistence type="predicted"/>
<dbReference type="SMART" id="SM01120">
    <property type="entry name" value="Dak2"/>
    <property type="match status" value="1"/>
</dbReference>
<dbReference type="EMBL" id="FOEF01000011">
    <property type="protein sequence ID" value="SEP47333.1"/>
    <property type="molecule type" value="Genomic_DNA"/>
</dbReference>
<dbReference type="GO" id="GO:0004371">
    <property type="term" value="F:glycerone kinase activity"/>
    <property type="evidence" value="ECO:0007669"/>
    <property type="project" value="InterPro"/>
</dbReference>
<reference evidence="4 5" key="1">
    <citation type="submission" date="2016-10" db="EMBL/GenBank/DDBJ databases">
        <authorList>
            <person name="de Groot N.N."/>
        </authorList>
    </citation>
    <scope>NUCLEOTIDE SEQUENCE [LARGE SCALE GENOMIC DNA]</scope>
    <source>
        <strain evidence="4 5">DSM 44993</strain>
    </source>
</reference>
<dbReference type="Gene3D" id="1.25.40.340">
    <property type="match status" value="1"/>
</dbReference>
<organism evidence="4 5">
    <name type="scientific">Amycolatopsis saalfeldensis</name>
    <dbReference type="NCBI Taxonomy" id="394193"/>
    <lineage>
        <taxon>Bacteria</taxon>
        <taxon>Bacillati</taxon>
        <taxon>Actinomycetota</taxon>
        <taxon>Actinomycetes</taxon>
        <taxon>Pseudonocardiales</taxon>
        <taxon>Pseudonocardiaceae</taxon>
        <taxon>Amycolatopsis</taxon>
    </lineage>
</organism>
<dbReference type="InterPro" id="IPR050861">
    <property type="entry name" value="Dihydroxyacetone_Kinase"/>
</dbReference>
<sequence>METINARSWVERFIKTVVDQAGELTELDRRAGDGDYGTNLRSALRRVEANLAGVASDAPDAVFTAVSDGFLNTGGTSGPLFGMWFREFTRSPELTTAALAEAAAGGVAVVQRLGKAEVGHKTMVDAMVPAAEALTAAAGRDEPLAEAVRAAASAAHTGAASTESLLAKRGRASYVGENARGVVDPGALTVALFFDAAS</sequence>
<dbReference type="AlphaFoldDB" id="A0A1H8Y5S2"/>
<evidence type="ECO:0000259" key="3">
    <source>
        <dbReference type="PROSITE" id="PS51480"/>
    </source>
</evidence>
<dbReference type="PANTHER" id="PTHR28629">
    <property type="entry name" value="TRIOKINASE/FMN CYCLASE"/>
    <property type="match status" value="1"/>
</dbReference>
<keyword evidence="2 4" id="KW-0418">Kinase</keyword>
<evidence type="ECO:0000256" key="2">
    <source>
        <dbReference type="ARBA" id="ARBA00022777"/>
    </source>
</evidence>
<dbReference type="InterPro" id="IPR036117">
    <property type="entry name" value="DhaL_dom_sf"/>
</dbReference>
<keyword evidence="1" id="KW-0808">Transferase</keyword>
<feature type="domain" description="DhaL" evidence="3">
    <location>
        <begin position="4"/>
        <end position="198"/>
    </location>
</feature>
<keyword evidence="5" id="KW-1185">Reference proteome</keyword>
<dbReference type="FunFam" id="1.25.40.340:FF:000002">
    <property type="entry name" value="Dihydroxyacetone kinase, L subunit"/>
    <property type="match status" value="1"/>
</dbReference>
<dbReference type="RefSeq" id="WP_091620109.1">
    <property type="nucleotide sequence ID" value="NZ_FOEF01000011.1"/>
</dbReference>